<keyword evidence="1" id="KW-1185">Reference proteome</keyword>
<dbReference type="Proteomes" id="UP000887577">
    <property type="component" value="Unplaced"/>
</dbReference>
<name>A0A914YTY2_9BILA</name>
<organism evidence="1 2">
    <name type="scientific">Panagrolaimus superbus</name>
    <dbReference type="NCBI Taxonomy" id="310955"/>
    <lineage>
        <taxon>Eukaryota</taxon>
        <taxon>Metazoa</taxon>
        <taxon>Ecdysozoa</taxon>
        <taxon>Nematoda</taxon>
        <taxon>Chromadorea</taxon>
        <taxon>Rhabditida</taxon>
        <taxon>Tylenchina</taxon>
        <taxon>Panagrolaimomorpha</taxon>
        <taxon>Panagrolaimoidea</taxon>
        <taxon>Panagrolaimidae</taxon>
        <taxon>Panagrolaimus</taxon>
    </lineage>
</organism>
<protein>
    <submittedName>
        <fullName evidence="2">Uncharacterized protein</fullName>
    </submittedName>
</protein>
<evidence type="ECO:0000313" key="2">
    <source>
        <dbReference type="WBParaSite" id="PSU_v2.g3120.t1"/>
    </source>
</evidence>
<reference evidence="2" key="1">
    <citation type="submission" date="2022-11" db="UniProtKB">
        <authorList>
            <consortium name="WormBaseParasite"/>
        </authorList>
    </citation>
    <scope>IDENTIFICATION</scope>
</reference>
<accession>A0A914YTY2</accession>
<evidence type="ECO:0000313" key="1">
    <source>
        <dbReference type="Proteomes" id="UP000887577"/>
    </source>
</evidence>
<sequence>MVDGFSVVGSTVVATGVEIIVADSVNSVVNIDDSVKASSVSCWNPMVIFFKFSVNGITVDDERRSVVVVNNSDSVINAKFPTFVVVEASLIAAISVVEAGVTVACVEVKLAVNVVLVSPLLVISNPIVSALTSSVVSNVDGIVVTVLSVTMEVAVSPLFTSELISSSGSSDSGRVVFFKSVLVDDEDSVDDEITSEIRCGIVVPDEDVVLSSTDSVIKRVASEDDVVVSVVEVLLASEDDAISVDEGIKITVVFSSFIISVGFDLVVTSNCSILTLATASKLSSESFEASVANAGSEDVDSVEEEFSSGCFSVSVRVIKSDDSLVSREAVGVV</sequence>
<dbReference type="WBParaSite" id="PSU_v2.g3120.t1">
    <property type="protein sequence ID" value="PSU_v2.g3120.t1"/>
    <property type="gene ID" value="PSU_v2.g3120"/>
</dbReference>
<dbReference type="AlphaFoldDB" id="A0A914YTY2"/>
<proteinExistence type="predicted"/>